<dbReference type="InterPro" id="IPR007055">
    <property type="entry name" value="BON_dom"/>
</dbReference>
<dbReference type="PANTHER" id="PTHR43080:SF29">
    <property type="entry name" value="OS02G0818000 PROTEIN"/>
    <property type="match status" value="1"/>
</dbReference>
<dbReference type="EMBL" id="CM001889">
    <property type="protein sequence ID" value="EOY44870.1"/>
    <property type="molecule type" value="Genomic_DNA"/>
</dbReference>
<dbReference type="Gene3D" id="3.10.580.10">
    <property type="entry name" value="CBS-domain"/>
    <property type="match status" value="2"/>
</dbReference>
<evidence type="ECO:0000259" key="4">
    <source>
        <dbReference type="PROSITE" id="PS50914"/>
    </source>
</evidence>
<sequence>MAAKDIGARGLGATVRVRAEGDVDEGSLAHLRESLAHLREKVAAVLDRPGLPPASGEVRVVRAAAHHVELPWSAGAEIRLGNHLVIVHAREASARELADRLADRLRGNTDRVTHTAATPLPRRPHRPRGVAVRGARCVVWIRAAAADGALWPTRAGSGACSRKAEEGDRAKPWQPTTTPQMRVPAPATPARSKRPPRRRPARPPTWGAGAGPVRSPGPPCSEGGTAVPSRTVGEVMSRNVVRAARTTPFKEVVRLLDRHRISGVPVLDDDDKVLGVVSGTDLVRAQAHRAGRRPARAVTAADVMSSPAITVHPEQTVPDAARLMERRGVERLPVVDEEDRLIGIATRRDLLRVFLRTDDDIRDQVTAEVVVGGLGLRSGAVRVLVRDGVVTLDGRVERRSQVPEAVHATWRLEGVVGVVNALTARVDDCAPPSGHEPRARLRRSAADP</sequence>
<feature type="compositionally biased region" description="Basic and acidic residues" evidence="3">
    <location>
        <begin position="162"/>
        <end position="171"/>
    </location>
</feature>
<feature type="domain" description="CBS" evidence="5">
    <location>
        <begin position="304"/>
        <end position="361"/>
    </location>
</feature>
<feature type="compositionally biased region" description="Basic residues" evidence="3">
    <location>
        <begin position="191"/>
        <end position="201"/>
    </location>
</feature>
<dbReference type="InterPro" id="IPR046342">
    <property type="entry name" value="CBS_dom_sf"/>
</dbReference>
<name>A0A7U9DMC3_STRLI</name>
<dbReference type="Pfam" id="PF00571">
    <property type="entry name" value="CBS"/>
    <property type="match status" value="2"/>
</dbReference>
<keyword evidence="1 2" id="KW-0129">CBS domain</keyword>
<accession>A0A7U9DMC3</accession>
<feature type="region of interest" description="Disordered" evidence="3">
    <location>
        <begin position="429"/>
        <end position="448"/>
    </location>
</feature>
<gene>
    <name evidence="6" type="ORF">SLI_0151</name>
</gene>
<proteinExistence type="predicted"/>
<dbReference type="PROSITE" id="PS50914">
    <property type="entry name" value="BON"/>
    <property type="match status" value="1"/>
</dbReference>
<dbReference type="SMART" id="SM00116">
    <property type="entry name" value="CBS"/>
    <property type="match status" value="2"/>
</dbReference>
<feature type="domain" description="BON" evidence="4">
    <location>
        <begin position="357"/>
        <end position="426"/>
    </location>
</feature>
<evidence type="ECO:0000256" key="2">
    <source>
        <dbReference type="PROSITE-ProRule" id="PRU00703"/>
    </source>
</evidence>
<organism evidence="6 7">
    <name type="scientific">Streptomyces lividans 1326</name>
    <dbReference type="NCBI Taxonomy" id="1200984"/>
    <lineage>
        <taxon>Bacteria</taxon>
        <taxon>Bacillati</taxon>
        <taxon>Actinomycetota</taxon>
        <taxon>Actinomycetes</taxon>
        <taxon>Kitasatosporales</taxon>
        <taxon>Streptomycetaceae</taxon>
        <taxon>Streptomyces</taxon>
    </lineage>
</organism>
<dbReference type="SUPFAM" id="SSF54631">
    <property type="entry name" value="CBS-domain pair"/>
    <property type="match status" value="1"/>
</dbReference>
<evidence type="ECO:0000256" key="1">
    <source>
        <dbReference type="ARBA" id="ARBA00023122"/>
    </source>
</evidence>
<reference evidence="7" key="1">
    <citation type="journal article" date="2013" name="Genome Biol. Evol.">
        <title>The genome sequence of Streptomyces lividans 66 reveals a novel tRNA-dependent peptide biosynthetic system within a metal-related genomic island.</title>
        <authorList>
            <person name="Cruz-Morales P."/>
            <person name="Vijgenboom E."/>
            <person name="Iruegas-Bocardo F."/>
            <person name="Girard G."/>
            <person name="Yanez-Guerra L.A."/>
            <person name="Ramos-Aboites H.E."/>
            <person name="Pernodet J.L."/>
            <person name="Anne J."/>
            <person name="van Wezel G.P."/>
            <person name="Barona-Gomez F."/>
        </authorList>
    </citation>
    <scope>NUCLEOTIDE SEQUENCE [LARGE SCALE GENOMIC DNA]</scope>
    <source>
        <strain evidence="7">1326</strain>
    </source>
</reference>
<feature type="domain" description="CBS" evidence="5">
    <location>
        <begin position="236"/>
        <end position="298"/>
    </location>
</feature>
<evidence type="ECO:0000256" key="3">
    <source>
        <dbReference type="SAM" id="MobiDB-lite"/>
    </source>
</evidence>
<protein>
    <recommendedName>
        <fullName evidence="8">CBS domain-containing protein</fullName>
    </recommendedName>
</protein>
<evidence type="ECO:0000259" key="5">
    <source>
        <dbReference type="PROSITE" id="PS51371"/>
    </source>
</evidence>
<dbReference type="AlphaFoldDB" id="A0A7U9DMC3"/>
<dbReference type="Proteomes" id="UP000014062">
    <property type="component" value="Chromosome"/>
</dbReference>
<evidence type="ECO:0000313" key="6">
    <source>
        <dbReference type="EMBL" id="EOY44870.1"/>
    </source>
</evidence>
<dbReference type="Gene3D" id="3.30.1340.30">
    <property type="match status" value="1"/>
</dbReference>
<dbReference type="InterPro" id="IPR000644">
    <property type="entry name" value="CBS_dom"/>
</dbReference>
<feature type="region of interest" description="Disordered" evidence="3">
    <location>
        <begin position="154"/>
        <end position="228"/>
    </location>
</feature>
<dbReference type="PANTHER" id="PTHR43080">
    <property type="entry name" value="CBS DOMAIN-CONTAINING PROTEIN CBSX3, MITOCHONDRIAL"/>
    <property type="match status" value="1"/>
</dbReference>
<dbReference type="Pfam" id="PF04972">
    <property type="entry name" value="BON"/>
    <property type="match status" value="1"/>
</dbReference>
<dbReference type="CDD" id="cd04586">
    <property type="entry name" value="CBS_pair_BON_assoc"/>
    <property type="match status" value="1"/>
</dbReference>
<dbReference type="InterPro" id="IPR051257">
    <property type="entry name" value="Diverse_CBS-Domain"/>
</dbReference>
<evidence type="ECO:0008006" key="8">
    <source>
        <dbReference type="Google" id="ProtNLM"/>
    </source>
</evidence>
<evidence type="ECO:0000313" key="7">
    <source>
        <dbReference type="Proteomes" id="UP000014062"/>
    </source>
</evidence>
<feature type="compositionally biased region" description="Basic and acidic residues" evidence="3">
    <location>
        <begin position="435"/>
        <end position="448"/>
    </location>
</feature>
<dbReference type="PROSITE" id="PS51371">
    <property type="entry name" value="CBS"/>
    <property type="match status" value="2"/>
</dbReference>